<dbReference type="InterPro" id="IPR017956">
    <property type="entry name" value="AT_hook_DNA-bd_motif"/>
</dbReference>
<sequence length="186" mass="20106">MDNAQLTGTKVRGRPRKSVDPHDPTATPKRKRGRPRKDSYTAEESSGAQASKKTKKSNPIPMVGEDGKPFPPAINATLSRLDEHTLSKPLRMCVLGIVRDIIKITQGTCHKVIITIFSQGPKLIVFIRTLLLKNVTCLLDAWAHTVECEKSKSPAGVDPALLSAKKDSIKISGASIPVPVNHGSVS</sequence>
<protein>
    <submittedName>
        <fullName evidence="2">Uncharacterized protein</fullName>
    </submittedName>
</protein>
<comment type="caution">
    <text evidence="2">The sequence shown here is derived from an EMBL/GenBank/DDBJ whole genome shotgun (WGS) entry which is preliminary data.</text>
</comment>
<proteinExistence type="predicted"/>
<evidence type="ECO:0000256" key="1">
    <source>
        <dbReference type="SAM" id="MobiDB-lite"/>
    </source>
</evidence>
<reference evidence="2" key="1">
    <citation type="submission" date="2013-11" db="EMBL/GenBank/DDBJ databases">
        <title>Genome sequence of the fusiform rust pathogen reveals effectors for host alternation and coevolution with pine.</title>
        <authorList>
            <consortium name="DOE Joint Genome Institute"/>
            <person name="Smith K."/>
            <person name="Pendleton A."/>
            <person name="Kubisiak T."/>
            <person name="Anderson C."/>
            <person name="Salamov A."/>
            <person name="Aerts A."/>
            <person name="Riley R."/>
            <person name="Clum A."/>
            <person name="Lindquist E."/>
            <person name="Ence D."/>
            <person name="Campbell M."/>
            <person name="Kronenberg Z."/>
            <person name="Feau N."/>
            <person name="Dhillon B."/>
            <person name="Hamelin R."/>
            <person name="Burleigh J."/>
            <person name="Smith J."/>
            <person name="Yandell M."/>
            <person name="Nelson C."/>
            <person name="Grigoriev I."/>
            <person name="Davis J."/>
        </authorList>
    </citation>
    <scope>NUCLEOTIDE SEQUENCE</scope>
    <source>
        <strain evidence="2">G11</strain>
    </source>
</reference>
<accession>A0A9P6TF15</accession>
<dbReference type="Pfam" id="PF02178">
    <property type="entry name" value="AT_hook"/>
    <property type="match status" value="2"/>
</dbReference>
<name>A0A9P6TF15_9BASI</name>
<evidence type="ECO:0000313" key="3">
    <source>
        <dbReference type="Proteomes" id="UP000886653"/>
    </source>
</evidence>
<organism evidence="2 3">
    <name type="scientific">Cronartium quercuum f. sp. fusiforme G11</name>
    <dbReference type="NCBI Taxonomy" id="708437"/>
    <lineage>
        <taxon>Eukaryota</taxon>
        <taxon>Fungi</taxon>
        <taxon>Dikarya</taxon>
        <taxon>Basidiomycota</taxon>
        <taxon>Pucciniomycotina</taxon>
        <taxon>Pucciniomycetes</taxon>
        <taxon>Pucciniales</taxon>
        <taxon>Coleosporiaceae</taxon>
        <taxon>Cronartium</taxon>
    </lineage>
</organism>
<feature type="region of interest" description="Disordered" evidence="1">
    <location>
        <begin position="1"/>
        <end position="71"/>
    </location>
</feature>
<dbReference type="EMBL" id="MU167223">
    <property type="protein sequence ID" value="KAG0149947.1"/>
    <property type="molecule type" value="Genomic_DNA"/>
</dbReference>
<dbReference type="SMART" id="SM00384">
    <property type="entry name" value="AT_hook"/>
    <property type="match status" value="2"/>
</dbReference>
<gene>
    <name evidence="2" type="ORF">CROQUDRAFT_261256</name>
</gene>
<dbReference type="Proteomes" id="UP000886653">
    <property type="component" value="Unassembled WGS sequence"/>
</dbReference>
<dbReference type="GO" id="GO:0003677">
    <property type="term" value="F:DNA binding"/>
    <property type="evidence" value="ECO:0007669"/>
    <property type="project" value="InterPro"/>
</dbReference>
<keyword evidence="3" id="KW-1185">Reference proteome</keyword>
<dbReference type="AlphaFoldDB" id="A0A9P6TF15"/>
<evidence type="ECO:0000313" key="2">
    <source>
        <dbReference type="EMBL" id="KAG0149947.1"/>
    </source>
</evidence>
<feature type="compositionally biased region" description="Polar residues" evidence="1">
    <location>
        <begin position="42"/>
        <end position="51"/>
    </location>
</feature>